<sequence>MNLKQNNEIKSSSPDVKSADSLEERRRTGRYIAILVGIMLFILALYHAWVRRIPVVASLVVPALIMFVYVAWVLYTASRDKHRLLDMEAALAAQNEAETADSILNLDISVISSKESSTLNTPEERHWTEISAAYLKTTREHNGFLLPLILINDKPPEDLDQKWLNIVEKVTNSDKLKGFHRRKFKRKFCRKRRYAAFKRSYSIG</sequence>
<evidence type="ECO:0000313" key="4">
    <source>
        <dbReference type="Proteomes" id="UP000037510"/>
    </source>
</evidence>
<dbReference type="AlphaFoldDB" id="A0A0L7LQZ7"/>
<accession>A0A0L7LQZ7</accession>
<comment type="caution">
    <text evidence="3">The sequence shown here is derived from an EMBL/GenBank/DDBJ whole genome shotgun (WGS) entry which is preliminary data.</text>
</comment>
<keyword evidence="2" id="KW-0472">Membrane</keyword>
<keyword evidence="2" id="KW-1133">Transmembrane helix</keyword>
<keyword evidence="2" id="KW-0812">Transmembrane</keyword>
<name>A0A0L7LQZ7_OPEBR</name>
<proteinExistence type="predicted"/>
<feature type="non-terminal residue" evidence="3">
    <location>
        <position position="204"/>
    </location>
</feature>
<evidence type="ECO:0000313" key="3">
    <source>
        <dbReference type="EMBL" id="KOB77923.1"/>
    </source>
</evidence>
<dbReference type="EMBL" id="JTDY01000282">
    <property type="protein sequence ID" value="KOB77923.1"/>
    <property type="molecule type" value="Genomic_DNA"/>
</dbReference>
<evidence type="ECO:0000256" key="2">
    <source>
        <dbReference type="SAM" id="Phobius"/>
    </source>
</evidence>
<feature type="transmembrane region" description="Helical" evidence="2">
    <location>
        <begin position="55"/>
        <end position="75"/>
    </location>
</feature>
<protein>
    <submittedName>
        <fullName evidence="3">Uncharacterized protein</fullName>
    </submittedName>
</protein>
<feature type="region of interest" description="Disordered" evidence="1">
    <location>
        <begin position="1"/>
        <end position="21"/>
    </location>
</feature>
<feature type="transmembrane region" description="Helical" evidence="2">
    <location>
        <begin position="31"/>
        <end position="49"/>
    </location>
</feature>
<evidence type="ECO:0000256" key="1">
    <source>
        <dbReference type="SAM" id="MobiDB-lite"/>
    </source>
</evidence>
<gene>
    <name evidence="3" type="ORF">OBRU01_02925</name>
</gene>
<feature type="non-terminal residue" evidence="3">
    <location>
        <position position="1"/>
    </location>
</feature>
<dbReference type="STRING" id="104452.A0A0L7LQZ7"/>
<keyword evidence="4" id="KW-1185">Reference proteome</keyword>
<reference evidence="3 4" key="1">
    <citation type="journal article" date="2015" name="Genome Biol. Evol.">
        <title>The genome of winter moth (Operophtera brumata) provides a genomic perspective on sexual dimorphism and phenology.</title>
        <authorList>
            <person name="Derks M.F."/>
            <person name="Smit S."/>
            <person name="Salis L."/>
            <person name="Schijlen E."/>
            <person name="Bossers A."/>
            <person name="Mateman C."/>
            <person name="Pijl A.S."/>
            <person name="de Ridder D."/>
            <person name="Groenen M.A."/>
            <person name="Visser M.E."/>
            <person name="Megens H.J."/>
        </authorList>
    </citation>
    <scope>NUCLEOTIDE SEQUENCE [LARGE SCALE GENOMIC DNA]</scope>
    <source>
        <strain evidence="3">WM2013NL</strain>
        <tissue evidence="3">Head and thorax</tissue>
    </source>
</reference>
<feature type="compositionally biased region" description="Polar residues" evidence="1">
    <location>
        <begin position="1"/>
        <end position="15"/>
    </location>
</feature>
<organism evidence="3 4">
    <name type="scientific">Operophtera brumata</name>
    <name type="common">Winter moth</name>
    <name type="synonym">Phalaena brumata</name>
    <dbReference type="NCBI Taxonomy" id="104452"/>
    <lineage>
        <taxon>Eukaryota</taxon>
        <taxon>Metazoa</taxon>
        <taxon>Ecdysozoa</taxon>
        <taxon>Arthropoda</taxon>
        <taxon>Hexapoda</taxon>
        <taxon>Insecta</taxon>
        <taxon>Pterygota</taxon>
        <taxon>Neoptera</taxon>
        <taxon>Endopterygota</taxon>
        <taxon>Lepidoptera</taxon>
        <taxon>Glossata</taxon>
        <taxon>Ditrysia</taxon>
        <taxon>Geometroidea</taxon>
        <taxon>Geometridae</taxon>
        <taxon>Larentiinae</taxon>
        <taxon>Operophtera</taxon>
    </lineage>
</organism>
<dbReference type="Proteomes" id="UP000037510">
    <property type="component" value="Unassembled WGS sequence"/>
</dbReference>